<accession>A0A1G5GZ90</accession>
<dbReference type="AlphaFoldDB" id="A0A1G5GZ90"/>
<dbReference type="Proteomes" id="UP000198538">
    <property type="component" value="Unassembled WGS sequence"/>
</dbReference>
<protein>
    <submittedName>
        <fullName evidence="1">Uncharacterized protein</fullName>
    </submittedName>
</protein>
<dbReference type="STRING" id="582692.SAMN05720606_106114"/>
<evidence type="ECO:0000313" key="2">
    <source>
        <dbReference type="Proteomes" id="UP000198538"/>
    </source>
</evidence>
<sequence length="38" mass="4248">MVSQDKRIEWQTPHLSSLEGAGFCVQPQCDSKTLGEKL</sequence>
<proteinExistence type="predicted"/>
<evidence type="ECO:0000313" key="1">
    <source>
        <dbReference type="EMBL" id="SCY56619.1"/>
    </source>
</evidence>
<dbReference type="EMBL" id="FMVM01000006">
    <property type="protein sequence ID" value="SCY56619.1"/>
    <property type="molecule type" value="Genomic_DNA"/>
</dbReference>
<organism evidence="1 2">
    <name type="scientific">Paenibacillus polysaccharolyticus</name>
    <dbReference type="NCBI Taxonomy" id="582692"/>
    <lineage>
        <taxon>Bacteria</taxon>
        <taxon>Bacillati</taxon>
        <taxon>Bacillota</taxon>
        <taxon>Bacilli</taxon>
        <taxon>Bacillales</taxon>
        <taxon>Paenibacillaceae</taxon>
        <taxon>Paenibacillus</taxon>
    </lineage>
</organism>
<gene>
    <name evidence="1" type="ORF">SAMN05720606_106114</name>
</gene>
<name>A0A1G5GZ90_9BACL</name>
<reference evidence="2" key="1">
    <citation type="submission" date="2016-10" db="EMBL/GenBank/DDBJ databases">
        <authorList>
            <person name="Varghese N."/>
            <person name="Submissions S."/>
        </authorList>
    </citation>
    <scope>NUCLEOTIDE SEQUENCE [LARGE SCALE GENOMIC DNA]</scope>
    <source>
        <strain evidence="2">BL9</strain>
    </source>
</reference>
<keyword evidence="2" id="KW-1185">Reference proteome</keyword>